<evidence type="ECO:0000313" key="1">
    <source>
        <dbReference type="EMBL" id="ETN75372.1"/>
    </source>
</evidence>
<protein>
    <submittedName>
        <fullName evidence="1">Uncharacterized protein</fullName>
    </submittedName>
</protein>
<reference evidence="2" key="1">
    <citation type="journal article" date="2014" name="Nat. Genet.">
        <title>Genome of the human hookworm Necator americanus.</title>
        <authorList>
            <person name="Tang Y.T."/>
            <person name="Gao X."/>
            <person name="Rosa B.A."/>
            <person name="Abubucker S."/>
            <person name="Hallsworth-Pepin K."/>
            <person name="Martin J."/>
            <person name="Tyagi R."/>
            <person name="Heizer E."/>
            <person name="Zhang X."/>
            <person name="Bhonagiri-Palsikar V."/>
            <person name="Minx P."/>
            <person name="Warren W.C."/>
            <person name="Wang Q."/>
            <person name="Zhan B."/>
            <person name="Hotez P.J."/>
            <person name="Sternberg P.W."/>
            <person name="Dougall A."/>
            <person name="Gaze S.T."/>
            <person name="Mulvenna J."/>
            <person name="Sotillo J."/>
            <person name="Ranganathan S."/>
            <person name="Rabelo E.M."/>
            <person name="Wilson R.K."/>
            <person name="Felgner P.L."/>
            <person name="Bethony J."/>
            <person name="Hawdon J.M."/>
            <person name="Gasser R.B."/>
            <person name="Loukas A."/>
            <person name="Mitreva M."/>
        </authorList>
    </citation>
    <scope>NUCLEOTIDE SEQUENCE [LARGE SCALE GENOMIC DNA]</scope>
</reference>
<gene>
    <name evidence="1" type="ORF">NECAME_12427</name>
</gene>
<dbReference type="KEGG" id="nai:NECAME_12427"/>
<name>W2T322_NECAM</name>
<sequence>MRILQDFSGNSEFEKDVCFLLERREEGVCVCQGEIWEALRLTRSGYPSQHNQAGLVVPL</sequence>
<dbReference type="Proteomes" id="UP000053676">
    <property type="component" value="Unassembled WGS sequence"/>
</dbReference>
<evidence type="ECO:0000313" key="2">
    <source>
        <dbReference type="Proteomes" id="UP000053676"/>
    </source>
</evidence>
<organism evidence="1 2">
    <name type="scientific">Necator americanus</name>
    <name type="common">Human hookworm</name>
    <dbReference type="NCBI Taxonomy" id="51031"/>
    <lineage>
        <taxon>Eukaryota</taxon>
        <taxon>Metazoa</taxon>
        <taxon>Ecdysozoa</taxon>
        <taxon>Nematoda</taxon>
        <taxon>Chromadorea</taxon>
        <taxon>Rhabditida</taxon>
        <taxon>Rhabditina</taxon>
        <taxon>Rhabditomorpha</taxon>
        <taxon>Strongyloidea</taxon>
        <taxon>Ancylostomatidae</taxon>
        <taxon>Bunostominae</taxon>
        <taxon>Necator</taxon>
    </lineage>
</organism>
<keyword evidence="2" id="KW-1185">Reference proteome</keyword>
<dbReference type="AlphaFoldDB" id="W2T322"/>
<dbReference type="EMBL" id="KI660301">
    <property type="protein sequence ID" value="ETN75372.1"/>
    <property type="molecule type" value="Genomic_DNA"/>
</dbReference>
<accession>W2T322</accession>
<proteinExistence type="predicted"/>